<dbReference type="GeneID" id="91402311"/>
<organism evidence="3 4">
    <name type="scientific">Streptomyces fradiae ATCC 10745 = DSM 40063</name>
    <dbReference type="NCBI Taxonomy" id="1319510"/>
    <lineage>
        <taxon>Bacteria</taxon>
        <taxon>Bacillati</taxon>
        <taxon>Actinomycetota</taxon>
        <taxon>Actinomycetes</taxon>
        <taxon>Kitasatosporales</taxon>
        <taxon>Streptomycetaceae</taxon>
        <taxon>Streptomyces</taxon>
    </lineage>
</organism>
<feature type="region of interest" description="Disordered" evidence="1">
    <location>
        <begin position="372"/>
        <end position="420"/>
    </location>
</feature>
<feature type="region of interest" description="Disordered" evidence="1">
    <location>
        <begin position="251"/>
        <end position="272"/>
    </location>
</feature>
<dbReference type="AlphaFoldDB" id="A0A1Y2NQS1"/>
<feature type="compositionally biased region" description="Low complexity" evidence="1">
    <location>
        <begin position="393"/>
        <end position="411"/>
    </location>
</feature>
<gene>
    <name evidence="3" type="ORF">BG846_04939</name>
</gene>
<dbReference type="EMBL" id="MIFZ01000323">
    <property type="protein sequence ID" value="OSY49439.1"/>
    <property type="molecule type" value="Genomic_DNA"/>
</dbReference>
<feature type="compositionally biased region" description="Basic and acidic residues" evidence="1">
    <location>
        <begin position="211"/>
        <end position="229"/>
    </location>
</feature>
<dbReference type="Proteomes" id="UP000194318">
    <property type="component" value="Unassembled WGS sequence"/>
</dbReference>
<comment type="caution">
    <text evidence="3">The sequence shown here is derived from an EMBL/GenBank/DDBJ whole genome shotgun (WGS) entry which is preliminary data.</text>
</comment>
<feature type="compositionally biased region" description="Low complexity" evidence="1">
    <location>
        <begin position="372"/>
        <end position="382"/>
    </location>
</feature>
<feature type="transmembrane region" description="Helical" evidence="2">
    <location>
        <begin position="517"/>
        <end position="541"/>
    </location>
</feature>
<feature type="transmembrane region" description="Helical" evidence="2">
    <location>
        <begin position="484"/>
        <end position="511"/>
    </location>
</feature>
<reference evidence="3 4" key="1">
    <citation type="submission" date="2016-09" db="EMBL/GenBank/DDBJ databases">
        <title>Streptomyces fradiae DSM40063, a candidate organism with high potential of specific P450 cytochromes.</title>
        <authorList>
            <person name="Grumaz C."/>
            <person name="Vainshtein Y."/>
            <person name="Kirstahler P."/>
            <person name="Sohn K."/>
        </authorList>
    </citation>
    <scope>NUCLEOTIDE SEQUENCE [LARGE SCALE GENOMIC DNA]</scope>
    <source>
        <strain evidence="3 4">DSM 40063</strain>
    </source>
</reference>
<evidence type="ECO:0000256" key="1">
    <source>
        <dbReference type="SAM" id="MobiDB-lite"/>
    </source>
</evidence>
<proteinExistence type="predicted"/>
<feature type="region of interest" description="Disordered" evidence="1">
    <location>
        <begin position="1"/>
        <end position="25"/>
    </location>
</feature>
<evidence type="ECO:0000313" key="3">
    <source>
        <dbReference type="EMBL" id="OSY49439.1"/>
    </source>
</evidence>
<evidence type="ECO:0000256" key="2">
    <source>
        <dbReference type="SAM" id="Phobius"/>
    </source>
</evidence>
<feature type="compositionally biased region" description="Low complexity" evidence="1">
    <location>
        <begin position="82"/>
        <end position="96"/>
    </location>
</feature>
<feature type="compositionally biased region" description="Basic and acidic residues" evidence="1">
    <location>
        <begin position="97"/>
        <end position="113"/>
    </location>
</feature>
<feature type="compositionally biased region" description="Low complexity" evidence="1">
    <location>
        <begin position="54"/>
        <end position="63"/>
    </location>
</feature>
<keyword evidence="2" id="KW-1133">Transmembrane helix</keyword>
<keyword evidence="2" id="KW-0812">Transmembrane</keyword>
<dbReference type="RefSeq" id="WP_085921584.1">
    <property type="nucleotide sequence ID" value="NZ_ASYR01000017.1"/>
</dbReference>
<sequence length="553" mass="55102">MTTDDPTFHAAGAAPGPEQFPDAAAPIARPLGARSAAVPVETVPLETPYPAPARPAAVDAPAAETRRTGGFTPLRPAPPSYPSSAPSSAPSGAPSRAPDRGPGMDRPTGERAGGRTGGHPDGAHAEALPPMPALPPGHGAGPLDLGGADTAYARPPGMAVTPGGIVSRGDEVTAPGRDPRPDAPWSTGGTGRRPEERPGGTGAADGITRPVGRDAPARPDPDSGAEHAGGDGPAGRPAADAALVEAVLGETSGTEAEDPEGAAGAEGEDSDERMRTLIWTAATYRPLEEVVALVTQLKEARAVDSPADEALRAAAVARPLEEVRQLVAMLNEAGHTLDENDTTLRAAAVGRPIEDVVQLVAILGTAQGRPLAPGAAGTTAGGQPVPQDPCLRPPRSATATASAAGARTADGPDGGANGGANGAAQRSALRWFAAAALFACGVIHLPTNFGALWSGGYADGLALAVALLCLVLGEWLIVRETARVWASAAVLSIGVVALHGMAGSSGVALLGNSLGNGWAWAGAAAVASAMLTALFAGLALLRRHRRPAVGTGI</sequence>
<keyword evidence="2" id="KW-0472">Membrane</keyword>
<feature type="region of interest" description="Disordered" evidence="1">
    <location>
        <begin position="44"/>
        <end position="238"/>
    </location>
</feature>
<feature type="transmembrane region" description="Helical" evidence="2">
    <location>
        <begin position="428"/>
        <end position="445"/>
    </location>
</feature>
<feature type="transmembrane region" description="Helical" evidence="2">
    <location>
        <begin position="457"/>
        <end position="477"/>
    </location>
</feature>
<name>A0A1Y2NQS1_STRFR</name>
<evidence type="ECO:0000313" key="4">
    <source>
        <dbReference type="Proteomes" id="UP000194318"/>
    </source>
</evidence>
<protein>
    <submittedName>
        <fullName evidence="3">Uncharacterized protein</fullName>
    </submittedName>
</protein>
<feature type="compositionally biased region" description="Acidic residues" evidence="1">
    <location>
        <begin position="255"/>
        <end position="271"/>
    </location>
</feature>
<accession>A0A1Y2NQS1</accession>